<accession>A0ABQ0L8G5</accession>
<dbReference type="EMBL" id="DF843274">
    <property type="protein sequence ID" value="GAT47250.1"/>
    <property type="molecule type" value="Genomic_DNA"/>
</dbReference>
<feature type="compositionally biased region" description="Polar residues" evidence="1">
    <location>
        <begin position="144"/>
        <end position="155"/>
    </location>
</feature>
<sequence length="155" mass="17739">MNFYDYFTLTYHGKELDEQPLADAQGRPHSERVPYLASASWSGCRIIRHQRQEINLHFIGKWFPRANGPDSEYYSAQMLLLFKPWRSLPDLLHGFTNFAAAFSAFTSTADSNILRIIDNMQYFYECSDRAADRRDADDADLSGPATTQAGSEGWQ</sequence>
<name>A0ABQ0L8G5_MYCCL</name>
<reference evidence="2" key="1">
    <citation type="submission" date="2014-09" db="EMBL/GenBank/DDBJ databases">
        <title>Genome sequence of the luminous mushroom Mycena chlorophos for searching fungal bioluminescence genes.</title>
        <authorList>
            <person name="Tanaka Y."/>
            <person name="Kasuga D."/>
            <person name="Oba Y."/>
            <person name="Hase S."/>
            <person name="Sato K."/>
            <person name="Oba Y."/>
            <person name="Sakakibara Y."/>
        </authorList>
    </citation>
    <scope>NUCLEOTIDE SEQUENCE</scope>
</reference>
<evidence type="ECO:0000313" key="2">
    <source>
        <dbReference type="EMBL" id="GAT47250.1"/>
    </source>
</evidence>
<protein>
    <submittedName>
        <fullName evidence="2">Uncharacterized protein</fullName>
    </submittedName>
</protein>
<proteinExistence type="predicted"/>
<dbReference type="Proteomes" id="UP000815677">
    <property type="component" value="Unassembled WGS sequence"/>
</dbReference>
<keyword evidence="3" id="KW-1185">Reference proteome</keyword>
<evidence type="ECO:0000313" key="3">
    <source>
        <dbReference type="Proteomes" id="UP000815677"/>
    </source>
</evidence>
<organism evidence="2 3">
    <name type="scientific">Mycena chlorophos</name>
    <name type="common">Agaric fungus</name>
    <name type="synonym">Agaricus chlorophos</name>
    <dbReference type="NCBI Taxonomy" id="658473"/>
    <lineage>
        <taxon>Eukaryota</taxon>
        <taxon>Fungi</taxon>
        <taxon>Dikarya</taxon>
        <taxon>Basidiomycota</taxon>
        <taxon>Agaricomycotina</taxon>
        <taxon>Agaricomycetes</taxon>
        <taxon>Agaricomycetidae</taxon>
        <taxon>Agaricales</taxon>
        <taxon>Marasmiineae</taxon>
        <taxon>Mycenaceae</taxon>
        <taxon>Mycena</taxon>
    </lineage>
</organism>
<gene>
    <name evidence="2" type="ORF">MCHLO_04715</name>
</gene>
<feature type="region of interest" description="Disordered" evidence="1">
    <location>
        <begin position="135"/>
        <end position="155"/>
    </location>
</feature>
<evidence type="ECO:0000256" key="1">
    <source>
        <dbReference type="SAM" id="MobiDB-lite"/>
    </source>
</evidence>